<dbReference type="AlphaFoldDB" id="A0A1I1ZSF6"/>
<dbReference type="STRING" id="1798228.SAMN05216574_103134"/>
<protein>
    <submittedName>
        <fullName evidence="3">Acyl dehydratase</fullName>
    </submittedName>
</protein>
<dbReference type="InterPro" id="IPR002539">
    <property type="entry name" value="MaoC-like_dom"/>
</dbReference>
<dbReference type="SUPFAM" id="SSF55718">
    <property type="entry name" value="SCP-like"/>
    <property type="match status" value="1"/>
</dbReference>
<evidence type="ECO:0000256" key="1">
    <source>
        <dbReference type="ARBA" id="ARBA00005254"/>
    </source>
</evidence>
<dbReference type="Gene3D" id="3.10.129.10">
    <property type="entry name" value="Hotdog Thioesterase"/>
    <property type="match status" value="1"/>
</dbReference>
<sequence length="290" mass="31627">MAATPGPAEANDMYFEDFRVGQSFQSPPHEVTEGALLQFAEVSGDKAPIHVDADYAAGTQFGQRLVHGPYGLARFFGALHDLHIVDSTVIGLLDTNWRYLKPVFVGDTLIFDITITRCRRTSARDRGVINRHVLLKRDDGTVVQEGTTAFMVQARTSADPSSDPSALDFCGPGWTKDLAARLGQDEEFVAATRSFDGTIGLQAGTVPTSLRIYKGAILEAAPKALLGPTFTVQASELVWAQLMTGPRNDFIPRTLRGEFSLTGSGYDYLRLTKALMRIWETAREMAGAPV</sequence>
<dbReference type="Proteomes" id="UP000198589">
    <property type="component" value="Unassembled WGS sequence"/>
</dbReference>
<proteinExistence type="inferred from homology"/>
<name>A0A1I1ZSF6_9ACTN</name>
<accession>A0A1I1ZSF6</accession>
<dbReference type="InterPro" id="IPR052342">
    <property type="entry name" value="MCH/BMMD"/>
</dbReference>
<dbReference type="RefSeq" id="WP_092195695.1">
    <property type="nucleotide sequence ID" value="NZ_FOND01000003.1"/>
</dbReference>
<dbReference type="PANTHER" id="PTHR43664">
    <property type="entry name" value="MONOAMINE OXIDASE-RELATED"/>
    <property type="match status" value="1"/>
</dbReference>
<organism evidence="3 4">
    <name type="scientific">Blastococcus tunisiensis</name>
    <dbReference type="NCBI Taxonomy" id="1798228"/>
    <lineage>
        <taxon>Bacteria</taxon>
        <taxon>Bacillati</taxon>
        <taxon>Actinomycetota</taxon>
        <taxon>Actinomycetes</taxon>
        <taxon>Geodermatophilales</taxon>
        <taxon>Geodermatophilaceae</taxon>
        <taxon>Blastococcus</taxon>
    </lineage>
</organism>
<feature type="domain" description="MaoC-like" evidence="2">
    <location>
        <begin position="20"/>
        <end position="122"/>
    </location>
</feature>
<evidence type="ECO:0000259" key="2">
    <source>
        <dbReference type="Pfam" id="PF01575"/>
    </source>
</evidence>
<evidence type="ECO:0000313" key="3">
    <source>
        <dbReference type="EMBL" id="SFE34639.1"/>
    </source>
</evidence>
<evidence type="ECO:0000313" key="4">
    <source>
        <dbReference type="Proteomes" id="UP000198589"/>
    </source>
</evidence>
<dbReference type="EMBL" id="FOND01000003">
    <property type="protein sequence ID" value="SFE34639.1"/>
    <property type="molecule type" value="Genomic_DNA"/>
</dbReference>
<dbReference type="OrthoDB" id="9796589at2"/>
<dbReference type="Gene3D" id="3.30.1050.10">
    <property type="entry name" value="SCP2 sterol-binding domain"/>
    <property type="match status" value="1"/>
</dbReference>
<dbReference type="Pfam" id="PF01575">
    <property type="entry name" value="MaoC_dehydratas"/>
    <property type="match status" value="1"/>
</dbReference>
<reference evidence="4" key="1">
    <citation type="submission" date="2016-10" db="EMBL/GenBank/DDBJ databases">
        <authorList>
            <person name="Varghese N."/>
            <person name="Submissions S."/>
        </authorList>
    </citation>
    <scope>NUCLEOTIDE SEQUENCE [LARGE SCALE GENOMIC DNA]</scope>
    <source>
        <strain evidence="4">DSM 46838</strain>
    </source>
</reference>
<keyword evidence="4" id="KW-1185">Reference proteome</keyword>
<dbReference type="InterPro" id="IPR029069">
    <property type="entry name" value="HotDog_dom_sf"/>
</dbReference>
<gene>
    <name evidence="3" type="ORF">SAMN05216574_103134</name>
</gene>
<dbReference type="PANTHER" id="PTHR43664:SF1">
    <property type="entry name" value="BETA-METHYLMALYL-COA DEHYDRATASE"/>
    <property type="match status" value="1"/>
</dbReference>
<comment type="similarity">
    <text evidence="1">Belongs to the enoyl-CoA hydratase/isomerase family.</text>
</comment>
<dbReference type="InterPro" id="IPR036527">
    <property type="entry name" value="SCP2_sterol-bd_dom_sf"/>
</dbReference>
<dbReference type="SUPFAM" id="SSF54637">
    <property type="entry name" value="Thioesterase/thiol ester dehydrase-isomerase"/>
    <property type="match status" value="1"/>
</dbReference>